<proteinExistence type="predicted"/>
<keyword evidence="6" id="KW-1185">Reference proteome</keyword>
<feature type="region of interest" description="Disordered" evidence="3">
    <location>
        <begin position="206"/>
        <end position="234"/>
    </location>
</feature>
<feature type="domain" description="Tyr recombinase" evidence="4">
    <location>
        <begin position="63"/>
        <end position="224"/>
    </location>
</feature>
<dbReference type="InterPro" id="IPR002104">
    <property type="entry name" value="Integrase_catalytic"/>
</dbReference>
<keyword evidence="2" id="KW-0233">DNA recombination</keyword>
<protein>
    <submittedName>
        <fullName evidence="5">Tyrosine-type recombinase/integrase</fullName>
    </submittedName>
</protein>
<evidence type="ECO:0000256" key="3">
    <source>
        <dbReference type="SAM" id="MobiDB-lite"/>
    </source>
</evidence>
<dbReference type="Proteomes" id="UP000676428">
    <property type="component" value="Chromosome"/>
</dbReference>
<evidence type="ECO:0000256" key="1">
    <source>
        <dbReference type="ARBA" id="ARBA00023125"/>
    </source>
</evidence>
<reference evidence="5 6" key="1">
    <citation type="journal article" date="2012" name="Int. J. Syst. Evol. Microbiol.">
        <title>Shewanella dokdonensis sp. nov., isolated from seawater.</title>
        <authorList>
            <person name="Sung H.R."/>
            <person name="Yoon J.H."/>
            <person name="Ghim S.Y."/>
        </authorList>
    </citation>
    <scope>NUCLEOTIDE SEQUENCE [LARGE SCALE GENOMIC DNA]</scope>
    <source>
        <strain evidence="5 6">DSM 23626</strain>
    </source>
</reference>
<dbReference type="Gene3D" id="1.10.150.130">
    <property type="match status" value="1"/>
</dbReference>
<dbReference type="InterPro" id="IPR011010">
    <property type="entry name" value="DNA_brk_join_enz"/>
</dbReference>
<dbReference type="Gene3D" id="1.10.443.10">
    <property type="entry name" value="Intergrase catalytic core"/>
    <property type="match status" value="1"/>
</dbReference>
<evidence type="ECO:0000313" key="5">
    <source>
        <dbReference type="EMBL" id="QVK23136.1"/>
    </source>
</evidence>
<keyword evidence="1" id="KW-0238">DNA-binding</keyword>
<dbReference type="InterPro" id="IPR010998">
    <property type="entry name" value="Integrase_recombinase_N"/>
</dbReference>
<dbReference type="InterPro" id="IPR013762">
    <property type="entry name" value="Integrase-like_cat_sf"/>
</dbReference>
<evidence type="ECO:0000256" key="2">
    <source>
        <dbReference type="ARBA" id="ARBA00023172"/>
    </source>
</evidence>
<gene>
    <name evidence="5" type="ORF">KHX94_18960</name>
</gene>
<sequence length="234" mass="26805">MDKVEPQHIRIYMDKRGLKSRVQANREHAFFSRCYRYGFERGLCKTNPCKGVRKFKEEARKRYITDIEYQALYDHASDVVKIAMELAYLCCARQGDILAMRTSQILEEGIFITQGKTGTEQIKLWSPRLRAAIELSKTLTKPGITSTFVLSQSYGGKWTRDGFNSRWSTDRSKARETTGLPLDFTFHDLKAKGISDIDGTLQEKQAISGHKSAGQTARYDRKTKRVSTEKNSKD</sequence>
<dbReference type="SUPFAM" id="SSF56349">
    <property type="entry name" value="DNA breaking-rejoining enzymes"/>
    <property type="match status" value="1"/>
</dbReference>
<evidence type="ECO:0000313" key="6">
    <source>
        <dbReference type="Proteomes" id="UP000676428"/>
    </source>
</evidence>
<organism evidence="5 6">
    <name type="scientific">Shewanella dokdonensis</name>
    <dbReference type="NCBI Taxonomy" id="712036"/>
    <lineage>
        <taxon>Bacteria</taxon>
        <taxon>Pseudomonadati</taxon>
        <taxon>Pseudomonadota</taxon>
        <taxon>Gammaproteobacteria</taxon>
        <taxon>Alteromonadales</taxon>
        <taxon>Shewanellaceae</taxon>
        <taxon>Shewanella</taxon>
    </lineage>
</organism>
<evidence type="ECO:0000259" key="4">
    <source>
        <dbReference type="Pfam" id="PF00589"/>
    </source>
</evidence>
<name>A0ABX8DFX8_9GAMM</name>
<accession>A0ABX8DFX8</accession>
<dbReference type="EMBL" id="CP074572">
    <property type="protein sequence ID" value="QVK23136.1"/>
    <property type="molecule type" value="Genomic_DNA"/>
</dbReference>
<dbReference type="RefSeq" id="WP_213681777.1">
    <property type="nucleotide sequence ID" value="NZ_CP074572.1"/>
</dbReference>
<dbReference type="Pfam" id="PF00589">
    <property type="entry name" value="Phage_integrase"/>
    <property type="match status" value="1"/>
</dbReference>